<sequence length="161" mass="18068">MGLAQIDLRLLAVGYDKLTLSEKNQLISKVAGNYGVPINKVSDEVILQYHKDAKVYSLETRYKVVILGGFTASNGNFYGTSAEDQLNLVAQKLELVENPSISEVKWKVKGKGLVTHSREEWLQVYKEGYEFKYGKIMELDSIKQKIAEATTHDELVALPSE</sequence>
<name>A0A217ER42_BPGO3</name>
<reference evidence="2" key="1">
    <citation type="journal article" date="2017" name="Viruses">
        <title>Characterization of Bacillus subtilis Viruses vB_BsuM-Goe2 and vB_BsuM-Goe3.</title>
        <authorList>
            <person name="Willms I.M."/>
            <person name="Hoppert M."/>
            <person name="Hertel R."/>
        </authorList>
    </citation>
    <scope>NUCLEOTIDE SEQUENCE [LARGE SCALE GENOMIC DNA]</scope>
</reference>
<proteinExistence type="predicted"/>
<organism evidence="2 3">
    <name type="scientific">Bacillus phage vB_BsuM-Goe3</name>
    <dbReference type="NCBI Taxonomy" id="1933063"/>
    <lineage>
        <taxon>Viruses</taxon>
        <taxon>Duplodnaviria</taxon>
        <taxon>Heunggongvirae</taxon>
        <taxon>Uroviricota</taxon>
        <taxon>Caudoviricetes</taxon>
        <taxon>Herelleviridae</taxon>
        <taxon>Bastillevirinae</taxon>
        <taxon>Grisebachstrassevirus</taxon>
        <taxon>Grisebachstrassevirus goe3</taxon>
    </lineage>
</organism>
<dbReference type="EMBL" id="KY368640">
    <property type="protein sequence ID" value="APZ82551.1"/>
    <property type="molecule type" value="Genomic_DNA"/>
</dbReference>
<protein>
    <recommendedName>
        <fullName evidence="1">DUF4376 domain-containing protein</fullName>
    </recommendedName>
</protein>
<gene>
    <name evidence="2" type="ORF">Goe3_c09000</name>
</gene>
<feature type="domain" description="DUF4376" evidence="1">
    <location>
        <begin position="51"/>
        <end position="153"/>
    </location>
</feature>
<evidence type="ECO:0000313" key="2">
    <source>
        <dbReference type="EMBL" id="APZ82551.1"/>
    </source>
</evidence>
<accession>A0A217ER42</accession>
<evidence type="ECO:0000313" key="3">
    <source>
        <dbReference type="Proteomes" id="UP000221795"/>
    </source>
</evidence>
<dbReference type="Pfam" id="PF14301">
    <property type="entry name" value="DUF4376"/>
    <property type="match status" value="1"/>
</dbReference>
<evidence type="ECO:0000259" key="1">
    <source>
        <dbReference type="Pfam" id="PF14301"/>
    </source>
</evidence>
<keyword evidence="3" id="KW-1185">Reference proteome</keyword>
<dbReference type="Proteomes" id="UP000221795">
    <property type="component" value="Segment"/>
</dbReference>
<organismHost>
    <name type="scientific">Bacillus subtilis</name>
    <dbReference type="NCBI Taxonomy" id="1423"/>
</organismHost>
<dbReference type="InterPro" id="IPR025484">
    <property type="entry name" value="DUF4376"/>
</dbReference>